<sequence length="92" mass="10932">MNVHNRKIVMCLLPRILATFQREEHYESDMKIEQLNQSMLLYFGAHTGIYWIYLGNKNEKENQLHKHIKQERAKLSKVKGFVQHNTDMTTAT</sequence>
<name>A0AAD9VGH1_ACRCE</name>
<evidence type="ECO:0000313" key="2">
    <source>
        <dbReference type="Proteomes" id="UP001249851"/>
    </source>
</evidence>
<gene>
    <name evidence="1" type="ORF">P5673_002045</name>
</gene>
<reference evidence="1" key="1">
    <citation type="journal article" date="2023" name="G3 (Bethesda)">
        <title>Whole genome assembly and annotation of the endangered Caribbean coral Acropora cervicornis.</title>
        <authorList>
            <person name="Selwyn J.D."/>
            <person name="Vollmer S.V."/>
        </authorList>
    </citation>
    <scope>NUCLEOTIDE SEQUENCE</scope>
    <source>
        <strain evidence="1">K2</strain>
    </source>
</reference>
<keyword evidence="2" id="KW-1185">Reference proteome</keyword>
<proteinExistence type="predicted"/>
<evidence type="ECO:0000313" key="1">
    <source>
        <dbReference type="EMBL" id="KAK2573020.1"/>
    </source>
</evidence>
<reference evidence="1" key="2">
    <citation type="journal article" date="2023" name="Science">
        <title>Genomic signatures of disease resistance in endangered staghorn corals.</title>
        <authorList>
            <person name="Vollmer S.V."/>
            <person name="Selwyn J.D."/>
            <person name="Despard B.A."/>
            <person name="Roesel C.L."/>
        </authorList>
    </citation>
    <scope>NUCLEOTIDE SEQUENCE</scope>
    <source>
        <strain evidence="1">K2</strain>
    </source>
</reference>
<accession>A0AAD9VGH1</accession>
<organism evidence="1 2">
    <name type="scientific">Acropora cervicornis</name>
    <name type="common">Staghorn coral</name>
    <dbReference type="NCBI Taxonomy" id="6130"/>
    <lineage>
        <taxon>Eukaryota</taxon>
        <taxon>Metazoa</taxon>
        <taxon>Cnidaria</taxon>
        <taxon>Anthozoa</taxon>
        <taxon>Hexacorallia</taxon>
        <taxon>Scleractinia</taxon>
        <taxon>Astrocoeniina</taxon>
        <taxon>Acroporidae</taxon>
        <taxon>Acropora</taxon>
    </lineage>
</organism>
<dbReference type="AlphaFoldDB" id="A0AAD9VGH1"/>
<dbReference type="Proteomes" id="UP001249851">
    <property type="component" value="Unassembled WGS sequence"/>
</dbReference>
<protein>
    <submittedName>
        <fullName evidence="1">Uncharacterized protein</fullName>
    </submittedName>
</protein>
<dbReference type="EMBL" id="JARQWQ010000003">
    <property type="protein sequence ID" value="KAK2573020.1"/>
    <property type="molecule type" value="Genomic_DNA"/>
</dbReference>
<comment type="caution">
    <text evidence="1">The sequence shown here is derived from an EMBL/GenBank/DDBJ whole genome shotgun (WGS) entry which is preliminary data.</text>
</comment>